<keyword evidence="1" id="KW-0732">Signal</keyword>
<gene>
    <name evidence="2" type="ORF">E1286_16855</name>
</gene>
<name>A0A4R4YRF4_9ACTN</name>
<feature type="chain" id="PRO_5020216705" evidence="1">
    <location>
        <begin position="25"/>
        <end position="85"/>
    </location>
</feature>
<keyword evidence="3" id="KW-1185">Reference proteome</keyword>
<dbReference type="Proteomes" id="UP000295302">
    <property type="component" value="Unassembled WGS sequence"/>
</dbReference>
<feature type="signal peptide" evidence="1">
    <location>
        <begin position="1"/>
        <end position="24"/>
    </location>
</feature>
<comment type="caution">
    <text evidence="2">The sequence shown here is derived from an EMBL/GenBank/DDBJ whole genome shotgun (WGS) entry which is preliminary data.</text>
</comment>
<accession>A0A4R4YRF4</accession>
<reference evidence="2 3" key="1">
    <citation type="submission" date="2019-03" db="EMBL/GenBank/DDBJ databases">
        <title>Draft genome sequences of novel Actinobacteria.</title>
        <authorList>
            <person name="Sahin N."/>
            <person name="Ay H."/>
            <person name="Saygin H."/>
        </authorList>
    </citation>
    <scope>NUCLEOTIDE SEQUENCE [LARGE SCALE GENOMIC DNA]</scope>
    <source>
        <strain evidence="2 3">CH32</strain>
    </source>
</reference>
<evidence type="ECO:0000256" key="1">
    <source>
        <dbReference type="SAM" id="SignalP"/>
    </source>
</evidence>
<dbReference type="OrthoDB" id="3540867at2"/>
<dbReference type="AlphaFoldDB" id="A0A4R4YRF4"/>
<dbReference type="RefSeq" id="WP_132613527.1">
    <property type="nucleotide sequence ID" value="NZ_SMKQ01000043.1"/>
</dbReference>
<proteinExistence type="predicted"/>
<protein>
    <submittedName>
        <fullName evidence="2">Uncharacterized protein</fullName>
    </submittedName>
</protein>
<evidence type="ECO:0000313" key="2">
    <source>
        <dbReference type="EMBL" id="TDD47781.1"/>
    </source>
</evidence>
<sequence length="85" mass="8961">MFKSGLIVAGVVGGLLLSGGSALAETWPHDHGKNDNRKIIFVCGEGNQVGHENNNHEYGLLGLETDEVLSGILGHADDNVKCSFS</sequence>
<organism evidence="2 3">
    <name type="scientific">Nonomuraea terrae</name>
    <dbReference type="NCBI Taxonomy" id="2530383"/>
    <lineage>
        <taxon>Bacteria</taxon>
        <taxon>Bacillati</taxon>
        <taxon>Actinomycetota</taxon>
        <taxon>Actinomycetes</taxon>
        <taxon>Streptosporangiales</taxon>
        <taxon>Streptosporangiaceae</taxon>
        <taxon>Nonomuraea</taxon>
    </lineage>
</organism>
<dbReference type="EMBL" id="SMKQ01000043">
    <property type="protein sequence ID" value="TDD47781.1"/>
    <property type="molecule type" value="Genomic_DNA"/>
</dbReference>
<evidence type="ECO:0000313" key="3">
    <source>
        <dbReference type="Proteomes" id="UP000295302"/>
    </source>
</evidence>